<comment type="similarity">
    <text evidence="2">Belongs to the EspG family.</text>
</comment>
<dbReference type="EMBL" id="JACHIT010000001">
    <property type="protein sequence ID" value="MBB5912853.1"/>
    <property type="molecule type" value="Genomic_DNA"/>
</dbReference>
<evidence type="ECO:0000256" key="4">
    <source>
        <dbReference type="ARBA" id="ARBA00023186"/>
    </source>
</evidence>
<dbReference type="Proteomes" id="UP000540412">
    <property type="component" value="Unassembled WGS sequence"/>
</dbReference>
<comment type="caution">
    <text evidence="5">The sequence shown here is derived from an EMBL/GenBank/DDBJ whole genome shotgun (WGS) entry which is preliminary data.</text>
</comment>
<gene>
    <name evidence="5" type="ORF">BJY24_001720</name>
</gene>
<organism evidence="5 6">
    <name type="scientific">Nocardia transvalensis</name>
    <dbReference type="NCBI Taxonomy" id="37333"/>
    <lineage>
        <taxon>Bacteria</taxon>
        <taxon>Bacillati</taxon>
        <taxon>Actinomycetota</taxon>
        <taxon>Actinomycetes</taxon>
        <taxon>Mycobacteriales</taxon>
        <taxon>Nocardiaceae</taxon>
        <taxon>Nocardia</taxon>
    </lineage>
</organism>
<evidence type="ECO:0000313" key="6">
    <source>
        <dbReference type="Proteomes" id="UP000540412"/>
    </source>
</evidence>
<accession>A0A7W9PBU4</accession>
<name>A0A7W9PBU4_9NOCA</name>
<evidence type="ECO:0000256" key="3">
    <source>
        <dbReference type="ARBA" id="ARBA00022490"/>
    </source>
</evidence>
<evidence type="ECO:0000256" key="1">
    <source>
        <dbReference type="ARBA" id="ARBA00004496"/>
    </source>
</evidence>
<proteinExistence type="inferred from homology"/>
<comment type="subcellular location">
    <subcellularLocation>
        <location evidence="1">Cytoplasm</location>
    </subcellularLocation>
</comment>
<dbReference type="Pfam" id="PF14011">
    <property type="entry name" value="ESX-1_EspG"/>
    <property type="match status" value="1"/>
</dbReference>
<dbReference type="InterPro" id="IPR025734">
    <property type="entry name" value="EspG"/>
</dbReference>
<evidence type="ECO:0008006" key="7">
    <source>
        <dbReference type="Google" id="ProtNLM"/>
    </source>
</evidence>
<evidence type="ECO:0000256" key="2">
    <source>
        <dbReference type="ARBA" id="ARBA00006411"/>
    </source>
</evidence>
<keyword evidence="4" id="KW-0143">Chaperone</keyword>
<dbReference type="AlphaFoldDB" id="A0A7W9PBU4"/>
<dbReference type="RefSeq" id="WP_040745762.1">
    <property type="nucleotide sequence ID" value="NZ_JACHIT010000001.1"/>
</dbReference>
<evidence type="ECO:0000313" key="5">
    <source>
        <dbReference type="EMBL" id="MBB5912853.1"/>
    </source>
</evidence>
<sequence length="262" mass="29855">MNRTWKLSDLEYYALWRSVVEDFLPFPLMFATDIPTDDEFRRELRRTLDEVRGRLNGEFDDALRAITEPDLWIAVTGWDPSDWDNPEHVVRLVGVRRGDRGYLITQLPGRTYWHAGGFTVAECHAVALADAVVGAMPENEAGRLPDITLPGESAAGLDFDYGRSTVRDSFDDSIGDRAQRFLDTPTPYSGTIDVHQGASRFGPRGRVRYRLEWRDLVDDGRYVIDDRIPPVARAVDRAHLINAINTKVAEVIRAIKDERIWQ</sequence>
<keyword evidence="3" id="KW-0963">Cytoplasm</keyword>
<protein>
    <recommendedName>
        <fullName evidence="7">ESAT-6 protein secretion system EspG family protein</fullName>
    </recommendedName>
</protein>
<keyword evidence="6" id="KW-1185">Reference proteome</keyword>
<reference evidence="5 6" key="1">
    <citation type="submission" date="2020-08" db="EMBL/GenBank/DDBJ databases">
        <title>Sequencing the genomes of 1000 actinobacteria strains.</title>
        <authorList>
            <person name="Klenk H.-P."/>
        </authorList>
    </citation>
    <scope>NUCLEOTIDE SEQUENCE [LARGE SCALE GENOMIC DNA]</scope>
    <source>
        <strain evidence="5 6">DSM 43582</strain>
    </source>
</reference>